<name>A0A806CJ53_9SPIR</name>
<dbReference type="Pfam" id="PF25672">
    <property type="entry name" value="BBH37"/>
    <property type="match status" value="1"/>
</dbReference>
<feature type="domain" description="BBH37-like helical" evidence="1">
    <location>
        <begin position="1"/>
        <end position="79"/>
    </location>
</feature>
<dbReference type="EMBL" id="CP001516">
    <property type="protein sequence ID" value="ACN93273.1"/>
    <property type="molecule type" value="Genomic_DNA"/>
</dbReference>
<gene>
    <name evidence="2" type="ORF">BSV1_X09</name>
</gene>
<keyword evidence="2" id="KW-0614">Plasmid</keyword>
<dbReference type="InterPro" id="IPR058057">
    <property type="entry name" value="BBH37-like"/>
</dbReference>
<proteinExistence type="predicted"/>
<protein>
    <recommendedName>
        <fullName evidence="1">BBH37-like helical domain-containing protein</fullName>
    </recommendedName>
</protein>
<sequence>MPTTNDEKEAERVIKNIKSLLGDSGFAQLVEKAHKLKRDYAQLKSSFYSIFSELKNKIAEMQAERYFIKKKEKNKNWINCAIN</sequence>
<accession>A0A806CJ53</accession>
<reference evidence="2 3" key="1">
    <citation type="journal article" date="2011" name="J. Bacteriol.">
        <title>Whole genome sequence of an unusual Borrelia burgdorferi sensu lato isolate.</title>
        <authorList>
            <person name="Casjens S.R."/>
            <person name="Fraser-Liggett C.M."/>
            <person name="Mongodin E.F."/>
            <person name="Qiu W.G."/>
            <person name="Dunn J.J."/>
            <person name="Luft B.J."/>
            <person name="Schutzer S.E."/>
        </authorList>
    </citation>
    <scope>NUCLEOTIDE SEQUENCE [LARGE SCALE GENOMIC DNA]</scope>
    <source>
        <strain evidence="2 3">SV1</strain>
    </source>
</reference>
<dbReference type="InterPro" id="IPR057717">
    <property type="entry name" value="BBH37-like_helical"/>
</dbReference>
<evidence type="ECO:0000259" key="1">
    <source>
        <dbReference type="Pfam" id="PF25672"/>
    </source>
</evidence>
<evidence type="ECO:0000313" key="2">
    <source>
        <dbReference type="EMBL" id="ACN93273.1"/>
    </source>
</evidence>
<dbReference type="AlphaFoldDB" id="A0A806CJ53"/>
<dbReference type="NCBIfam" id="NF033721">
    <property type="entry name" value="P12_lipo"/>
    <property type="match status" value="1"/>
</dbReference>
<dbReference type="Proteomes" id="UP000006166">
    <property type="component" value="Plasmid SV1_lp32-12"/>
</dbReference>
<keyword evidence="3" id="KW-1185">Reference proteome</keyword>
<evidence type="ECO:0000313" key="3">
    <source>
        <dbReference type="Proteomes" id="UP000006166"/>
    </source>
</evidence>
<geneLocation type="plasmid" evidence="2 3">
    <name>SV1_lp32-12</name>
</geneLocation>
<organism evidence="2 3">
    <name type="scientific">Borreliella finlandensis</name>
    <dbReference type="NCBI Taxonomy" id="498741"/>
    <lineage>
        <taxon>Bacteria</taxon>
        <taxon>Pseudomonadati</taxon>
        <taxon>Spirochaetota</taxon>
        <taxon>Spirochaetia</taxon>
        <taxon>Spirochaetales</taxon>
        <taxon>Borreliaceae</taxon>
        <taxon>Borreliella</taxon>
    </lineage>
</organism>